<keyword evidence="1" id="KW-0472">Membrane</keyword>
<evidence type="ECO:0000256" key="1">
    <source>
        <dbReference type="SAM" id="Phobius"/>
    </source>
</evidence>
<feature type="transmembrane region" description="Helical" evidence="1">
    <location>
        <begin position="49"/>
        <end position="73"/>
    </location>
</feature>
<feature type="transmembrane region" description="Helical" evidence="1">
    <location>
        <begin position="18"/>
        <end position="37"/>
    </location>
</feature>
<accession>A0A0F9T9X5</accession>
<keyword evidence="1" id="KW-0812">Transmembrane</keyword>
<gene>
    <name evidence="2" type="ORF">LCGC14_0375560</name>
</gene>
<protein>
    <submittedName>
        <fullName evidence="2">Uncharacterized protein</fullName>
    </submittedName>
</protein>
<keyword evidence="1" id="KW-1133">Transmembrane helix</keyword>
<organism evidence="2">
    <name type="scientific">marine sediment metagenome</name>
    <dbReference type="NCBI Taxonomy" id="412755"/>
    <lineage>
        <taxon>unclassified sequences</taxon>
        <taxon>metagenomes</taxon>
        <taxon>ecological metagenomes</taxon>
    </lineage>
</organism>
<feature type="transmembrane region" description="Helical" evidence="1">
    <location>
        <begin position="79"/>
        <end position="101"/>
    </location>
</feature>
<name>A0A0F9T9X5_9ZZZZ</name>
<proteinExistence type="predicted"/>
<reference evidence="2" key="1">
    <citation type="journal article" date="2015" name="Nature">
        <title>Complex archaea that bridge the gap between prokaryotes and eukaryotes.</title>
        <authorList>
            <person name="Spang A."/>
            <person name="Saw J.H."/>
            <person name="Jorgensen S.L."/>
            <person name="Zaremba-Niedzwiedzka K."/>
            <person name="Martijn J."/>
            <person name="Lind A.E."/>
            <person name="van Eijk R."/>
            <person name="Schleper C."/>
            <person name="Guy L."/>
            <person name="Ettema T.J."/>
        </authorList>
    </citation>
    <scope>NUCLEOTIDE SEQUENCE</scope>
</reference>
<dbReference type="AlphaFoldDB" id="A0A0F9T9X5"/>
<evidence type="ECO:0000313" key="2">
    <source>
        <dbReference type="EMBL" id="KKN75999.1"/>
    </source>
</evidence>
<sequence>MDQVMEFLNAHVLPHWPFIAWAVIAMVIGQVMVKNIFTKKHAETLRPKWLWYWARKTLPLHPVLSGIVIGIFWRNPEPAVMGIVPAAAYFGVAGALSLWLFEVLRRAAAKRGVVLALPGQTVAPGDLKKE</sequence>
<comment type="caution">
    <text evidence="2">The sequence shown here is derived from an EMBL/GenBank/DDBJ whole genome shotgun (WGS) entry which is preliminary data.</text>
</comment>
<dbReference type="EMBL" id="LAZR01000301">
    <property type="protein sequence ID" value="KKN75999.1"/>
    <property type="molecule type" value="Genomic_DNA"/>
</dbReference>